<evidence type="ECO:0000313" key="1">
    <source>
        <dbReference type="EMBL" id="KNB10108.1"/>
    </source>
</evidence>
<name>A0A0J9VGH2_FUSO4</name>
<protein>
    <submittedName>
        <fullName evidence="1">Uncharacterized protein</fullName>
    </submittedName>
</protein>
<reference evidence="1" key="2">
    <citation type="journal article" date="2010" name="Nature">
        <title>Comparative genomics reveals mobile pathogenicity chromosomes in Fusarium.</title>
        <authorList>
            <person name="Ma L.J."/>
            <person name="van der Does H.C."/>
            <person name="Borkovich K.A."/>
            <person name="Coleman J.J."/>
            <person name="Daboussi M.J."/>
            <person name="Di Pietro A."/>
            <person name="Dufresne M."/>
            <person name="Freitag M."/>
            <person name="Grabherr M."/>
            <person name="Henrissat B."/>
            <person name="Houterman P.M."/>
            <person name="Kang S."/>
            <person name="Shim W.B."/>
            <person name="Woloshuk C."/>
            <person name="Xie X."/>
            <person name="Xu J.R."/>
            <person name="Antoniw J."/>
            <person name="Baker S.E."/>
            <person name="Bluhm B.H."/>
            <person name="Breakspear A."/>
            <person name="Brown D.W."/>
            <person name="Butchko R.A."/>
            <person name="Chapman S."/>
            <person name="Coulson R."/>
            <person name="Coutinho P.M."/>
            <person name="Danchin E.G."/>
            <person name="Diener A."/>
            <person name="Gale L.R."/>
            <person name="Gardiner D.M."/>
            <person name="Goff S."/>
            <person name="Hammond-Kosack K.E."/>
            <person name="Hilburn K."/>
            <person name="Hua-Van A."/>
            <person name="Jonkers W."/>
            <person name="Kazan K."/>
            <person name="Kodira C.D."/>
            <person name="Koehrsen M."/>
            <person name="Kumar L."/>
            <person name="Lee Y.H."/>
            <person name="Li L."/>
            <person name="Manners J.M."/>
            <person name="Miranda-Saavedra D."/>
            <person name="Mukherjee M."/>
            <person name="Park G."/>
            <person name="Park J."/>
            <person name="Park S.Y."/>
            <person name="Proctor R.H."/>
            <person name="Regev A."/>
            <person name="Ruiz-Roldan M.C."/>
            <person name="Sain D."/>
            <person name="Sakthikumar S."/>
            <person name="Sykes S."/>
            <person name="Schwartz D.C."/>
            <person name="Turgeon B.G."/>
            <person name="Wapinski I."/>
            <person name="Yoder O."/>
            <person name="Young S."/>
            <person name="Zeng Q."/>
            <person name="Zhou S."/>
            <person name="Galagan J."/>
            <person name="Cuomo C.A."/>
            <person name="Kistler H.C."/>
            <person name="Rep M."/>
        </authorList>
    </citation>
    <scope>NUCLEOTIDE SEQUENCE [LARGE SCALE GENOMIC DNA]</scope>
    <source>
        <strain evidence="1">4287</strain>
    </source>
</reference>
<dbReference type="AlphaFoldDB" id="A0A0J9VGH2"/>
<gene>
    <name evidence="1" type="ORF">FOXG_20306</name>
</gene>
<dbReference type="EMBL" id="DS231708">
    <property type="protein sequence ID" value="KNB10108.1"/>
    <property type="molecule type" value="Genomic_DNA"/>
</dbReference>
<dbReference type="GeneID" id="28961012"/>
<reference evidence="1" key="1">
    <citation type="submission" date="2007-04" db="EMBL/GenBank/DDBJ databases">
        <authorList>
            <consortium name="The Broad Institute Genome Sequencing Platform"/>
            <person name="Birren B."/>
            <person name="Lander E."/>
            <person name="Galagan J."/>
            <person name="Nusbaum C."/>
            <person name="Devon K."/>
            <person name="Ma L.-J."/>
            <person name="Jaffe D."/>
            <person name="Butler J."/>
            <person name="Alvarez P."/>
            <person name="Gnerre S."/>
            <person name="Grabherr M."/>
            <person name="Kleber M."/>
            <person name="Mauceli E."/>
            <person name="Brockman W."/>
            <person name="MacCallum I.A."/>
            <person name="Young S."/>
            <person name="LaButti K."/>
            <person name="DeCaprio D."/>
            <person name="Crawford M."/>
            <person name="Koehrsen M."/>
            <person name="Engels R."/>
            <person name="Montgomery P."/>
            <person name="Pearson M."/>
            <person name="Howarth C."/>
            <person name="Larson L."/>
            <person name="White J."/>
            <person name="O'Leary S."/>
            <person name="Kodira C."/>
            <person name="Zeng Q."/>
            <person name="Yandava C."/>
            <person name="Alvarado L."/>
            <person name="Kistler C."/>
            <person name="Shim W.-B."/>
            <person name="Kang S."/>
            <person name="Woloshuk C."/>
        </authorList>
    </citation>
    <scope>NUCLEOTIDE SEQUENCE</scope>
    <source>
        <strain evidence="1">4287</strain>
    </source>
</reference>
<accession>A0A0J9VGH2</accession>
<dbReference type="VEuPathDB" id="FungiDB:FOXG_20306"/>
<dbReference type="Proteomes" id="UP000009097">
    <property type="component" value="Unassembled WGS sequence"/>
</dbReference>
<sequence>MRVVSWYVQLACVADPQSVHHNCQRWCSCVLKWNVLCLGQIDPANFVQGDLELFQDGKVAGSRVLYRYGLCVTETETFHSGHAVLDGKLISSNEI</sequence>
<organism evidence="1 2">
    <name type="scientific">Fusarium oxysporum f. sp. lycopersici (strain 4287 / CBS 123668 / FGSC 9935 / NRRL 34936)</name>
    <name type="common">Fusarium vascular wilt of tomato</name>
    <dbReference type="NCBI Taxonomy" id="426428"/>
    <lineage>
        <taxon>Eukaryota</taxon>
        <taxon>Fungi</taxon>
        <taxon>Dikarya</taxon>
        <taxon>Ascomycota</taxon>
        <taxon>Pezizomycotina</taxon>
        <taxon>Sordariomycetes</taxon>
        <taxon>Hypocreomycetidae</taxon>
        <taxon>Hypocreales</taxon>
        <taxon>Nectriaceae</taxon>
        <taxon>Fusarium</taxon>
        <taxon>Fusarium oxysporum species complex</taxon>
    </lineage>
</organism>
<evidence type="ECO:0000313" key="2">
    <source>
        <dbReference type="Proteomes" id="UP000009097"/>
    </source>
</evidence>
<dbReference type="RefSeq" id="XP_018248153.1">
    <property type="nucleotide sequence ID" value="XM_018400575.1"/>
</dbReference>
<proteinExistence type="predicted"/>